<feature type="compositionally biased region" description="Basic and acidic residues" evidence="1">
    <location>
        <begin position="117"/>
        <end position="126"/>
    </location>
</feature>
<reference evidence="2 3" key="1">
    <citation type="submission" date="2016-03" db="EMBL/GenBank/DDBJ databases">
        <title>Trachymyrmex septentrionalis WGS genome.</title>
        <authorList>
            <person name="Nygaard S."/>
            <person name="Hu H."/>
            <person name="Boomsma J."/>
            <person name="Zhang G."/>
        </authorList>
    </citation>
    <scope>NUCLEOTIDE SEQUENCE [LARGE SCALE GENOMIC DNA]</scope>
    <source>
        <strain evidence="2">Tsep2-gDNA-1</strain>
        <tissue evidence="2">Whole body</tissue>
    </source>
</reference>
<protein>
    <submittedName>
        <fullName evidence="2">Uncharacterized protein</fullName>
    </submittedName>
</protein>
<gene>
    <name evidence="2" type="ORF">ALC56_10077</name>
</gene>
<dbReference type="AlphaFoldDB" id="A0A195F4L2"/>
<dbReference type="EMBL" id="KQ981805">
    <property type="protein sequence ID" value="KYN35520.1"/>
    <property type="molecule type" value="Genomic_DNA"/>
</dbReference>
<accession>A0A195F4L2</accession>
<evidence type="ECO:0000313" key="3">
    <source>
        <dbReference type="Proteomes" id="UP000078541"/>
    </source>
</evidence>
<keyword evidence="3" id="KW-1185">Reference proteome</keyword>
<sequence length="138" mass="15445">MMPSFSPSPAPSILRSSTRVLSNEKDDLPSTSSFYGLAFTEDLCSFHSRQTGPDLIKYSSSRLLSRGVAAAMSPSSVCCVLRNSDQVDRGKNTENFYLPQDRQAARSKQTQRKNVRGKLEQAERRRMNGRGKRTRGKL</sequence>
<feature type="region of interest" description="Disordered" evidence="1">
    <location>
        <begin position="90"/>
        <end position="138"/>
    </location>
</feature>
<name>A0A195F4L2_9HYME</name>
<organism evidence="2 3">
    <name type="scientific">Trachymyrmex septentrionalis</name>
    <dbReference type="NCBI Taxonomy" id="34720"/>
    <lineage>
        <taxon>Eukaryota</taxon>
        <taxon>Metazoa</taxon>
        <taxon>Ecdysozoa</taxon>
        <taxon>Arthropoda</taxon>
        <taxon>Hexapoda</taxon>
        <taxon>Insecta</taxon>
        <taxon>Pterygota</taxon>
        <taxon>Neoptera</taxon>
        <taxon>Endopterygota</taxon>
        <taxon>Hymenoptera</taxon>
        <taxon>Apocrita</taxon>
        <taxon>Aculeata</taxon>
        <taxon>Formicoidea</taxon>
        <taxon>Formicidae</taxon>
        <taxon>Myrmicinae</taxon>
        <taxon>Trachymyrmex</taxon>
    </lineage>
</organism>
<dbReference type="Proteomes" id="UP000078541">
    <property type="component" value="Unassembled WGS sequence"/>
</dbReference>
<feature type="compositionally biased region" description="Basic residues" evidence="1">
    <location>
        <begin position="127"/>
        <end position="138"/>
    </location>
</feature>
<evidence type="ECO:0000256" key="1">
    <source>
        <dbReference type="SAM" id="MobiDB-lite"/>
    </source>
</evidence>
<proteinExistence type="predicted"/>
<evidence type="ECO:0000313" key="2">
    <source>
        <dbReference type="EMBL" id="KYN35520.1"/>
    </source>
</evidence>